<evidence type="ECO:0000256" key="2">
    <source>
        <dbReference type="ARBA" id="ARBA00022490"/>
    </source>
</evidence>
<gene>
    <name evidence="6" type="ORF">HINF_LOCUS14999</name>
    <name evidence="5" type="ORF">HINF_LOCUS18641</name>
    <name evidence="7" type="ORF">HINF_LOCUS33359</name>
</gene>
<comment type="subcellular location">
    <subcellularLocation>
        <location evidence="1">Cytoplasm</location>
    </subcellularLocation>
</comment>
<accession>A0AA86P5D7</accession>
<keyword evidence="8" id="KW-1185">Reference proteome</keyword>
<evidence type="ECO:0000256" key="3">
    <source>
        <dbReference type="ARBA" id="ARBA00023135"/>
    </source>
</evidence>
<keyword evidence="3" id="KW-0733">Signal recognition particle</keyword>
<evidence type="ECO:0000256" key="1">
    <source>
        <dbReference type="ARBA" id="ARBA00004496"/>
    </source>
</evidence>
<evidence type="ECO:0000313" key="7">
    <source>
        <dbReference type="EMBL" id="CAL6030482.1"/>
    </source>
</evidence>
<dbReference type="EMBL" id="CATOUU010000471">
    <property type="protein sequence ID" value="CAI9930996.1"/>
    <property type="molecule type" value="Genomic_DNA"/>
</dbReference>
<evidence type="ECO:0000313" key="6">
    <source>
        <dbReference type="EMBL" id="CAL5996941.1"/>
    </source>
</evidence>
<dbReference type="PANTHER" id="PTHR17453">
    <property type="entry name" value="SIGNAL RECOGNITION PARTICLE 19 KD PROTEIN"/>
    <property type="match status" value="1"/>
</dbReference>
<dbReference type="Proteomes" id="UP001642409">
    <property type="component" value="Unassembled WGS sequence"/>
</dbReference>
<dbReference type="InterPro" id="IPR002778">
    <property type="entry name" value="Signal_recog_particle_SRP19"/>
</dbReference>
<dbReference type="SUPFAM" id="SSF69695">
    <property type="entry name" value="SRP19"/>
    <property type="match status" value="1"/>
</dbReference>
<keyword evidence="4" id="KW-0687">Ribonucleoprotein</keyword>
<sequence>MEQDKRLIIYPRYINSAVQQVDGRRVAKQYCPHNPTIQEISAHLKKLYPTSEVAEEPTKRYPRGAVEAFDVGRVRISQIENVKKAEILKAVASSILNEKVGALKAAAAKVPQKGKNKK</sequence>
<reference evidence="5" key="1">
    <citation type="submission" date="2023-06" db="EMBL/GenBank/DDBJ databases">
        <authorList>
            <person name="Kurt Z."/>
        </authorList>
    </citation>
    <scope>NUCLEOTIDE SEQUENCE</scope>
</reference>
<reference evidence="6 8" key="2">
    <citation type="submission" date="2024-07" db="EMBL/GenBank/DDBJ databases">
        <authorList>
            <person name="Akdeniz Z."/>
        </authorList>
    </citation>
    <scope>NUCLEOTIDE SEQUENCE [LARGE SCALE GENOMIC DNA]</scope>
</reference>
<name>A0AA86P5D7_9EUKA</name>
<keyword evidence="2" id="KW-0963">Cytoplasm</keyword>
<protein>
    <submittedName>
        <fullName evidence="5">Signal recognition particle 19 kDa protein</fullName>
    </submittedName>
    <submittedName>
        <fullName evidence="6">Signal_recognition particle 19 kDa protein</fullName>
    </submittedName>
</protein>
<dbReference type="Gene3D" id="3.30.56.30">
    <property type="entry name" value="Signal recognition particle, SRP19-like subunit"/>
    <property type="match status" value="1"/>
</dbReference>
<comment type="caution">
    <text evidence="5">The sequence shown here is derived from an EMBL/GenBank/DDBJ whole genome shotgun (WGS) entry which is preliminary data.</text>
</comment>
<evidence type="ECO:0000313" key="8">
    <source>
        <dbReference type="Proteomes" id="UP001642409"/>
    </source>
</evidence>
<dbReference type="PANTHER" id="PTHR17453:SF0">
    <property type="entry name" value="SIGNAL RECOGNITION PARTICLE 19 KDA PROTEIN"/>
    <property type="match status" value="1"/>
</dbReference>
<dbReference type="InterPro" id="IPR036521">
    <property type="entry name" value="SRP19-like_sf"/>
</dbReference>
<evidence type="ECO:0000313" key="5">
    <source>
        <dbReference type="EMBL" id="CAI9930996.1"/>
    </source>
</evidence>
<dbReference type="GO" id="GO:0008312">
    <property type="term" value="F:7S RNA binding"/>
    <property type="evidence" value="ECO:0007669"/>
    <property type="project" value="InterPro"/>
</dbReference>
<dbReference type="EMBL" id="CAXDID020000036">
    <property type="protein sequence ID" value="CAL5996941.1"/>
    <property type="molecule type" value="Genomic_DNA"/>
</dbReference>
<dbReference type="GO" id="GO:0006617">
    <property type="term" value="P:SRP-dependent cotranslational protein targeting to membrane, signal sequence recognition"/>
    <property type="evidence" value="ECO:0007669"/>
    <property type="project" value="TreeGrafter"/>
</dbReference>
<proteinExistence type="predicted"/>
<dbReference type="Pfam" id="PF01922">
    <property type="entry name" value="SRP19"/>
    <property type="match status" value="1"/>
</dbReference>
<dbReference type="GO" id="GO:0005786">
    <property type="term" value="C:signal recognition particle, endoplasmic reticulum targeting"/>
    <property type="evidence" value="ECO:0007669"/>
    <property type="project" value="UniProtKB-KW"/>
</dbReference>
<organism evidence="5">
    <name type="scientific">Hexamita inflata</name>
    <dbReference type="NCBI Taxonomy" id="28002"/>
    <lineage>
        <taxon>Eukaryota</taxon>
        <taxon>Metamonada</taxon>
        <taxon>Diplomonadida</taxon>
        <taxon>Hexamitidae</taxon>
        <taxon>Hexamitinae</taxon>
        <taxon>Hexamita</taxon>
    </lineage>
</organism>
<evidence type="ECO:0000256" key="4">
    <source>
        <dbReference type="ARBA" id="ARBA00023274"/>
    </source>
</evidence>
<dbReference type="EMBL" id="CAXDID020000116">
    <property type="protein sequence ID" value="CAL6030482.1"/>
    <property type="molecule type" value="Genomic_DNA"/>
</dbReference>
<dbReference type="AlphaFoldDB" id="A0AA86P5D7"/>